<gene>
    <name evidence="1" type="ORF">AMECASPLE_038673</name>
</gene>
<name>A0ABV1AEQ2_9TELE</name>
<accession>A0ABV1AEQ2</accession>
<proteinExistence type="predicted"/>
<keyword evidence="2" id="KW-1185">Reference proteome</keyword>
<sequence>MTSVSVSLSNPCRFMLFVLLESKHLPLFQAVCSLSQVFFLDCSVFSFIHHAIINIFPVPVEKSLNNKLWVMYNILQCCLTYMLAPHLKEAPSSTSFFCPLHDLWRTLNGCSYSLAPKMAFLLPFFHKAQICGVHV</sequence>
<protein>
    <submittedName>
        <fullName evidence="1">Uncharacterized protein</fullName>
    </submittedName>
</protein>
<organism evidence="1 2">
    <name type="scientific">Ameca splendens</name>
    <dbReference type="NCBI Taxonomy" id="208324"/>
    <lineage>
        <taxon>Eukaryota</taxon>
        <taxon>Metazoa</taxon>
        <taxon>Chordata</taxon>
        <taxon>Craniata</taxon>
        <taxon>Vertebrata</taxon>
        <taxon>Euteleostomi</taxon>
        <taxon>Actinopterygii</taxon>
        <taxon>Neopterygii</taxon>
        <taxon>Teleostei</taxon>
        <taxon>Neoteleostei</taxon>
        <taxon>Acanthomorphata</taxon>
        <taxon>Ovalentaria</taxon>
        <taxon>Atherinomorphae</taxon>
        <taxon>Cyprinodontiformes</taxon>
        <taxon>Goodeidae</taxon>
        <taxon>Ameca</taxon>
    </lineage>
</organism>
<reference evidence="1 2" key="1">
    <citation type="submission" date="2021-06" db="EMBL/GenBank/DDBJ databases">
        <authorList>
            <person name="Palmer J.M."/>
        </authorList>
    </citation>
    <scope>NUCLEOTIDE SEQUENCE [LARGE SCALE GENOMIC DNA]</scope>
    <source>
        <strain evidence="1 2">AS_MEX2019</strain>
        <tissue evidence="1">Muscle</tissue>
    </source>
</reference>
<evidence type="ECO:0000313" key="1">
    <source>
        <dbReference type="EMBL" id="MEQ2317034.1"/>
    </source>
</evidence>
<evidence type="ECO:0000313" key="2">
    <source>
        <dbReference type="Proteomes" id="UP001469553"/>
    </source>
</evidence>
<comment type="caution">
    <text evidence="1">The sequence shown here is derived from an EMBL/GenBank/DDBJ whole genome shotgun (WGS) entry which is preliminary data.</text>
</comment>
<dbReference type="EMBL" id="JAHRIP010091952">
    <property type="protein sequence ID" value="MEQ2317034.1"/>
    <property type="molecule type" value="Genomic_DNA"/>
</dbReference>
<dbReference type="Proteomes" id="UP001469553">
    <property type="component" value="Unassembled WGS sequence"/>
</dbReference>